<dbReference type="EMBL" id="CAVMBE010000014">
    <property type="protein sequence ID" value="CAK3939872.1"/>
    <property type="molecule type" value="Genomic_DNA"/>
</dbReference>
<evidence type="ECO:0000313" key="2">
    <source>
        <dbReference type="Proteomes" id="UP001296104"/>
    </source>
</evidence>
<sequence length="287" mass="32730">MPQFAERDLGERGLRSYGKGLDLSGYALFDLSREYGIPQWKLKDLLASLSTARYNNIFFRQNIGLVAYELCSYRELETFARSKNLKVPEGITRTNLIDLLCENETFPRFVDLPAELRSLVYQEYFSYTPHSANSNDPGYFRRPPPITQVNHAIREESLSEFWSTQRFQFHVFGQGGTQHLKLPQTRFFERAPFEQRQMVKKLLLVLTVEAERPGRGGGHKGSKWELNLATKGRAATVRHIEGDQGELNGVLLGFLDSVAERPNGVKLLSSDSTAIAKIVQDELRSRK</sequence>
<keyword evidence="2" id="KW-1185">Reference proteome</keyword>
<comment type="caution">
    <text evidence="1">The sequence shown here is derived from an EMBL/GenBank/DDBJ whole genome shotgun (WGS) entry which is preliminary data.</text>
</comment>
<dbReference type="PANTHER" id="PTHR42085">
    <property type="entry name" value="F-BOX DOMAIN-CONTAINING PROTEIN"/>
    <property type="match status" value="1"/>
</dbReference>
<reference evidence="1" key="1">
    <citation type="submission" date="2023-11" db="EMBL/GenBank/DDBJ databases">
        <authorList>
            <person name="Alioto T."/>
            <person name="Alioto T."/>
            <person name="Gomez Garrido J."/>
        </authorList>
    </citation>
    <scope>NUCLEOTIDE SEQUENCE</scope>
</reference>
<organism evidence="1 2">
    <name type="scientific">Lecanosticta acicola</name>
    <dbReference type="NCBI Taxonomy" id="111012"/>
    <lineage>
        <taxon>Eukaryota</taxon>
        <taxon>Fungi</taxon>
        <taxon>Dikarya</taxon>
        <taxon>Ascomycota</taxon>
        <taxon>Pezizomycotina</taxon>
        <taxon>Dothideomycetes</taxon>
        <taxon>Dothideomycetidae</taxon>
        <taxon>Mycosphaerellales</taxon>
        <taxon>Mycosphaerellaceae</taxon>
        <taxon>Lecanosticta</taxon>
    </lineage>
</organism>
<accession>A0AAI9E9C7</accession>
<name>A0AAI9E9C7_9PEZI</name>
<protein>
    <submittedName>
        <fullName evidence="1">Uncharacterized protein</fullName>
    </submittedName>
</protein>
<proteinExistence type="predicted"/>
<dbReference type="InterPro" id="IPR038883">
    <property type="entry name" value="AN11006-like"/>
</dbReference>
<evidence type="ECO:0000313" key="1">
    <source>
        <dbReference type="EMBL" id="CAK3939872.1"/>
    </source>
</evidence>
<dbReference type="AlphaFoldDB" id="A0AAI9E9C7"/>
<gene>
    <name evidence="1" type="ORF">LECACI_7A003081</name>
</gene>
<dbReference type="PANTHER" id="PTHR42085:SF2">
    <property type="entry name" value="F-BOX DOMAIN-CONTAINING PROTEIN"/>
    <property type="match status" value="1"/>
</dbReference>
<dbReference type="Proteomes" id="UP001296104">
    <property type="component" value="Unassembled WGS sequence"/>
</dbReference>